<organism evidence="2 3">
    <name type="scientific">Streptomyces xiangluensis</name>
    <dbReference type="NCBI Taxonomy" id="2665720"/>
    <lineage>
        <taxon>Bacteria</taxon>
        <taxon>Bacillati</taxon>
        <taxon>Actinomycetota</taxon>
        <taxon>Actinomycetes</taxon>
        <taxon>Kitasatosporales</taxon>
        <taxon>Streptomycetaceae</taxon>
        <taxon>Streptomyces</taxon>
    </lineage>
</organism>
<sequence>MTETHAAANCPLPRGGWPGGAKSGVIPLSGSNEVKGTKVTKNSDVAYGARVVKDADGVWELMEINSTRGAAKCQP</sequence>
<evidence type="ECO:0000313" key="3">
    <source>
        <dbReference type="Proteomes" id="UP001596012"/>
    </source>
</evidence>
<dbReference type="EMBL" id="JBHSFG010000087">
    <property type="protein sequence ID" value="MFC4470811.1"/>
    <property type="molecule type" value="Genomic_DNA"/>
</dbReference>
<reference evidence="3" key="1">
    <citation type="journal article" date="2019" name="Int. J. Syst. Evol. Microbiol.">
        <title>The Global Catalogue of Microorganisms (GCM) 10K type strain sequencing project: providing services to taxonomists for standard genome sequencing and annotation.</title>
        <authorList>
            <consortium name="The Broad Institute Genomics Platform"/>
            <consortium name="The Broad Institute Genome Sequencing Center for Infectious Disease"/>
            <person name="Wu L."/>
            <person name="Ma J."/>
        </authorList>
    </citation>
    <scope>NUCLEOTIDE SEQUENCE [LARGE SCALE GENOMIC DNA]</scope>
    <source>
        <strain evidence="3">DT43</strain>
    </source>
</reference>
<accession>A0ABV8Z2L2</accession>
<proteinExistence type="predicted"/>
<keyword evidence="3" id="KW-1185">Reference proteome</keyword>
<protein>
    <submittedName>
        <fullName evidence="2">Uncharacterized protein</fullName>
    </submittedName>
</protein>
<dbReference type="Proteomes" id="UP001596012">
    <property type="component" value="Unassembled WGS sequence"/>
</dbReference>
<dbReference type="RefSeq" id="WP_386352118.1">
    <property type="nucleotide sequence ID" value="NZ_JBHSFG010000087.1"/>
</dbReference>
<gene>
    <name evidence="2" type="ORF">ACFPH6_41030</name>
</gene>
<evidence type="ECO:0000256" key="1">
    <source>
        <dbReference type="SAM" id="MobiDB-lite"/>
    </source>
</evidence>
<feature type="region of interest" description="Disordered" evidence="1">
    <location>
        <begin position="1"/>
        <end position="21"/>
    </location>
</feature>
<comment type="caution">
    <text evidence="2">The sequence shown here is derived from an EMBL/GenBank/DDBJ whole genome shotgun (WGS) entry which is preliminary data.</text>
</comment>
<evidence type="ECO:0000313" key="2">
    <source>
        <dbReference type="EMBL" id="MFC4470811.1"/>
    </source>
</evidence>
<name>A0ABV8Z2L2_9ACTN</name>